<keyword evidence="1" id="KW-0808">Transferase</keyword>
<reference evidence="4" key="1">
    <citation type="submission" date="2020-11" db="EMBL/GenBank/DDBJ databases">
        <authorList>
            <consortium name="DOE Joint Genome Institute"/>
            <person name="Ahrendt S."/>
            <person name="Riley R."/>
            <person name="Andreopoulos W."/>
            <person name="Labutti K."/>
            <person name="Pangilinan J."/>
            <person name="Ruiz-Duenas F.J."/>
            <person name="Barrasa J.M."/>
            <person name="Sanchez-Garcia M."/>
            <person name="Camarero S."/>
            <person name="Miyauchi S."/>
            <person name="Serrano A."/>
            <person name="Linde D."/>
            <person name="Babiker R."/>
            <person name="Drula E."/>
            <person name="Ayuso-Fernandez I."/>
            <person name="Pacheco R."/>
            <person name="Padilla G."/>
            <person name="Ferreira P."/>
            <person name="Barriuso J."/>
            <person name="Kellner H."/>
            <person name="Castanera R."/>
            <person name="Alfaro M."/>
            <person name="Ramirez L."/>
            <person name="Pisabarro A.G."/>
            <person name="Kuo A."/>
            <person name="Tritt A."/>
            <person name="Lipzen A."/>
            <person name="He G."/>
            <person name="Yan M."/>
            <person name="Ng V."/>
            <person name="Cullen D."/>
            <person name="Martin F."/>
            <person name="Rosso M.-N."/>
            <person name="Henrissat B."/>
            <person name="Hibbett D."/>
            <person name="Martinez A.T."/>
            <person name="Grigoriev I.V."/>
        </authorList>
    </citation>
    <scope>NUCLEOTIDE SEQUENCE</scope>
    <source>
        <strain evidence="4">CIRM-BRFM 674</strain>
    </source>
</reference>
<gene>
    <name evidence="4" type="ORF">BDN70DRAFT_627571</name>
</gene>
<comment type="similarity">
    <text evidence="1">Belongs to the RdRP family.</text>
</comment>
<sequence>MVDINRSPLADDADHDGDRTLLQDTYNVLNESLIDCSQQSSYSQFGEADISDAILAYIPATQAVVEPAGPPDSSTSETSLGKRKASDISTTSSMSTGPFRPSKLPRPFPTRGDNEENPFLETSVPVENPFAPISIASLPLLMHTFLLNALLPQSPTRVLQRIFDAKKVPYGVQYEIARYVSLQKLQYKDVLVDWLDEVSKLNSNREAVPALSKILASHFFDTDYEEMNVDFKKPFEKELAAKTPWMELDREEEALSISPYGGLGFGENGEYINWFGGQVLFHGKLQDTAEKGCKKARYKILLERAELGPSNMFARRFGSKHFFRLKLTKAVLHKDTDGLLDYLRRPLILCGSVFRAFFAKNANVFFVKTNEPTDGTTITDGQPIPNVLSLLEFLEWHNPMECNMEQTMAKYVSRFGLGLSNSVPGLKVDIENIKFIDDIVSASDSNMTDGAGLINRWSLNQLRFRLDWEDKPTAIQTRIFGTKGLLIDHGGHTEQYAYVELTPSQRKIKFLTGCEIDPAHRIIDVLRSSHTKTPCHLSVETIINLASNGVKKEAFCDLLKKGLAELIEPLLDWESPDAMRILWSNVRRLGGVMAARRAREAAGMARVLGYSERDTEDDANDEDAFDIGSTETVSSAWWGDEISGCPSGLEETVMYMIDAGFTPLECPLLKDKLDKFIRSKMKSYIKNYRIVVPMSASAFLVPDRDQVLEPGEVFFKSSRREFRTPEGMETDIYIGDVLVTRHPCKLPTDIQKWKSVDKPALYHYTDVIVLSTKGNRRAADFLSGGDYDGDKGTYIWQPELVEPFKNAPLHFSEPPADIKKYFARENEEAKVFHEKTKNISPEYKIRQFQLHLLGAIRDPSIVGKYSTFHEIATYTLGYGHPETKRLAYMFCMALDGVKTGMTVSREVLKQDTRKFQKRPPLWKETDEDKNRYEETNESHVRRPRQLGHFIMDDLYKQADEQNKVWNVRLDEHFKTTFSAKRDEDLAAPWDEALARAKRWKSEENVERAFSDLEKIRKHVEVMYTAHREMASSPRKPSKGSPKKDKLGFTVMPIEVRQDKMREMSRRFASLPLPSEVLMAKEEISRIRASYAYVYDFNQKRDKGGFTRFPWDVAMRELGAIKARATARWKTVAGDFYDHFNMKHPKAHHT</sequence>
<dbReference type="InterPro" id="IPR057596">
    <property type="entry name" value="RDRP_core"/>
</dbReference>
<dbReference type="AlphaFoldDB" id="A0A9P5ZBQ2"/>
<evidence type="ECO:0000259" key="3">
    <source>
        <dbReference type="Pfam" id="PF05183"/>
    </source>
</evidence>
<dbReference type="GO" id="GO:0003968">
    <property type="term" value="F:RNA-directed RNA polymerase activity"/>
    <property type="evidence" value="ECO:0007669"/>
    <property type="project" value="UniProtKB-KW"/>
</dbReference>
<dbReference type="Proteomes" id="UP000807469">
    <property type="component" value="Unassembled WGS sequence"/>
</dbReference>
<dbReference type="InterPro" id="IPR007855">
    <property type="entry name" value="RDRP"/>
</dbReference>
<feature type="compositionally biased region" description="Polar residues" evidence="2">
    <location>
        <begin position="87"/>
        <end position="96"/>
    </location>
</feature>
<keyword evidence="5" id="KW-1185">Reference proteome</keyword>
<dbReference type="OrthoDB" id="10055769at2759"/>
<comment type="caution">
    <text evidence="4">The sequence shown here is derived from an EMBL/GenBank/DDBJ whole genome shotgun (WGS) entry which is preliminary data.</text>
</comment>
<evidence type="ECO:0000256" key="2">
    <source>
        <dbReference type="SAM" id="MobiDB-lite"/>
    </source>
</evidence>
<dbReference type="EC" id="2.7.7.48" evidence="1"/>
<protein>
    <recommendedName>
        <fullName evidence="1">RNA-dependent RNA polymerase</fullName>
        <ecNumber evidence="1">2.7.7.48</ecNumber>
    </recommendedName>
</protein>
<evidence type="ECO:0000313" key="5">
    <source>
        <dbReference type="Proteomes" id="UP000807469"/>
    </source>
</evidence>
<evidence type="ECO:0000313" key="4">
    <source>
        <dbReference type="EMBL" id="KAF9485277.1"/>
    </source>
</evidence>
<feature type="domain" description="RDRP core" evidence="3">
    <location>
        <begin position="298"/>
        <end position="934"/>
    </location>
</feature>
<keyword evidence="1" id="KW-0548">Nucleotidyltransferase</keyword>
<dbReference type="GO" id="GO:0031380">
    <property type="term" value="C:nuclear RNA-directed RNA polymerase complex"/>
    <property type="evidence" value="ECO:0007669"/>
    <property type="project" value="TreeGrafter"/>
</dbReference>
<dbReference type="EMBL" id="MU155136">
    <property type="protein sequence ID" value="KAF9485277.1"/>
    <property type="molecule type" value="Genomic_DNA"/>
</dbReference>
<evidence type="ECO:0000256" key="1">
    <source>
        <dbReference type="RuleBase" id="RU363098"/>
    </source>
</evidence>
<name>A0A9P5ZBQ2_9AGAR</name>
<dbReference type="PANTHER" id="PTHR23079">
    <property type="entry name" value="RNA-DEPENDENT RNA POLYMERASE"/>
    <property type="match status" value="1"/>
</dbReference>
<dbReference type="Pfam" id="PF05183">
    <property type="entry name" value="RdRP"/>
    <property type="match status" value="1"/>
</dbReference>
<dbReference type="GO" id="GO:0003723">
    <property type="term" value="F:RNA binding"/>
    <property type="evidence" value="ECO:0007669"/>
    <property type="project" value="UniProtKB-KW"/>
</dbReference>
<keyword evidence="1" id="KW-0696">RNA-directed RNA polymerase</keyword>
<feature type="region of interest" description="Disordered" evidence="2">
    <location>
        <begin position="66"/>
        <end position="121"/>
    </location>
</feature>
<comment type="catalytic activity">
    <reaction evidence="1">
        <text>RNA(n) + a ribonucleoside 5'-triphosphate = RNA(n+1) + diphosphate</text>
        <dbReference type="Rhea" id="RHEA:21248"/>
        <dbReference type="Rhea" id="RHEA-COMP:14527"/>
        <dbReference type="Rhea" id="RHEA-COMP:17342"/>
        <dbReference type="ChEBI" id="CHEBI:33019"/>
        <dbReference type="ChEBI" id="CHEBI:61557"/>
        <dbReference type="ChEBI" id="CHEBI:140395"/>
        <dbReference type="EC" id="2.7.7.48"/>
    </reaction>
</comment>
<keyword evidence="1" id="KW-0694">RNA-binding</keyword>
<organism evidence="4 5">
    <name type="scientific">Pholiota conissans</name>
    <dbReference type="NCBI Taxonomy" id="109636"/>
    <lineage>
        <taxon>Eukaryota</taxon>
        <taxon>Fungi</taxon>
        <taxon>Dikarya</taxon>
        <taxon>Basidiomycota</taxon>
        <taxon>Agaricomycotina</taxon>
        <taxon>Agaricomycetes</taxon>
        <taxon>Agaricomycetidae</taxon>
        <taxon>Agaricales</taxon>
        <taxon>Agaricineae</taxon>
        <taxon>Strophariaceae</taxon>
        <taxon>Pholiota</taxon>
    </lineage>
</organism>
<accession>A0A9P5ZBQ2</accession>
<dbReference type="PANTHER" id="PTHR23079:SF14">
    <property type="entry name" value="RNA-DEPENDENT RNA POLYMERASE"/>
    <property type="match status" value="1"/>
</dbReference>
<dbReference type="GO" id="GO:0030422">
    <property type="term" value="P:siRNA processing"/>
    <property type="evidence" value="ECO:0007669"/>
    <property type="project" value="TreeGrafter"/>
</dbReference>
<proteinExistence type="inferred from homology"/>